<feature type="transmembrane region" description="Helical" evidence="1">
    <location>
        <begin position="292"/>
        <end position="313"/>
    </location>
</feature>
<dbReference type="RefSeq" id="WP_131994558.1">
    <property type="nucleotide sequence ID" value="NZ_SLWQ01000002.1"/>
</dbReference>
<proteinExistence type="predicted"/>
<sequence length="324" mass="35552">MKTLPLLVKREYWEHRGGFLWTPVWVTGITLLLTVLGLVTAEVFRSRADVRVGFSLDMLRQDIDAKDWANAGYGLDVVQFVFGALPCIGLFFVLFFYLLGTLYDDRRDRSVLFWKSLPVSDLATVASKALSAMFVAPLIALAVSTLAYLAFLVIVGTWLSLHGLNVLPAIAASHPFRTAWRMLLTIPVDALWALPAIGWLMFWSAWARSKPFLWAVMLPILVVFANWWIGVLGGPHFAGVLDVAKIVGRLLLSVMPGGWMSLDAAGMARDWMPGHGSSGSEGLLAPERLLDVLASANLWIGVAGGLVLLAAAVRLRGRRIEVNV</sequence>
<dbReference type="OrthoDB" id="118685at2"/>
<evidence type="ECO:0000256" key="1">
    <source>
        <dbReference type="SAM" id="Phobius"/>
    </source>
</evidence>
<keyword evidence="3" id="KW-1185">Reference proteome</keyword>
<comment type="caution">
    <text evidence="2">The sequence shown here is derived from an EMBL/GenBank/DDBJ whole genome shotgun (WGS) entry which is preliminary data.</text>
</comment>
<organism evidence="2 3">
    <name type="scientific">Dokdonella fugitiva</name>
    <dbReference type="NCBI Taxonomy" id="328517"/>
    <lineage>
        <taxon>Bacteria</taxon>
        <taxon>Pseudomonadati</taxon>
        <taxon>Pseudomonadota</taxon>
        <taxon>Gammaproteobacteria</taxon>
        <taxon>Lysobacterales</taxon>
        <taxon>Rhodanobacteraceae</taxon>
        <taxon>Dokdonella</taxon>
    </lineage>
</organism>
<accession>A0A4R2IGJ6</accession>
<evidence type="ECO:0000313" key="2">
    <source>
        <dbReference type="EMBL" id="TCO41845.1"/>
    </source>
</evidence>
<feature type="transmembrane region" description="Helical" evidence="1">
    <location>
        <begin position="77"/>
        <end position="99"/>
    </location>
</feature>
<keyword evidence="1" id="KW-1133">Transmembrane helix</keyword>
<feature type="transmembrane region" description="Helical" evidence="1">
    <location>
        <begin position="212"/>
        <end position="234"/>
    </location>
</feature>
<feature type="transmembrane region" description="Helical" evidence="1">
    <location>
        <begin position="20"/>
        <end position="41"/>
    </location>
</feature>
<gene>
    <name evidence="2" type="ORF">EV148_102196</name>
</gene>
<dbReference type="EMBL" id="SLWQ01000002">
    <property type="protein sequence ID" value="TCO41845.1"/>
    <property type="molecule type" value="Genomic_DNA"/>
</dbReference>
<keyword evidence="1" id="KW-0472">Membrane</keyword>
<keyword evidence="1" id="KW-0812">Transmembrane</keyword>
<feature type="transmembrane region" description="Helical" evidence="1">
    <location>
        <begin position="183"/>
        <end position="206"/>
    </location>
</feature>
<protein>
    <submittedName>
        <fullName evidence="2">ABC-2 type transport system permease protein</fullName>
    </submittedName>
</protein>
<name>A0A4R2IGJ6_9GAMM</name>
<evidence type="ECO:0000313" key="3">
    <source>
        <dbReference type="Proteomes" id="UP000294862"/>
    </source>
</evidence>
<dbReference type="AlphaFoldDB" id="A0A4R2IGJ6"/>
<reference evidence="2 3" key="1">
    <citation type="journal article" date="2015" name="Stand. Genomic Sci.">
        <title>Genomic Encyclopedia of Bacterial and Archaeal Type Strains, Phase III: the genomes of soil and plant-associated and newly described type strains.</title>
        <authorList>
            <person name="Whitman W.B."/>
            <person name="Woyke T."/>
            <person name="Klenk H.P."/>
            <person name="Zhou Y."/>
            <person name="Lilburn T.G."/>
            <person name="Beck B.J."/>
            <person name="De Vos P."/>
            <person name="Vandamme P."/>
            <person name="Eisen J.A."/>
            <person name="Garrity G."/>
            <person name="Hugenholtz P."/>
            <person name="Kyrpides N.C."/>
        </authorList>
    </citation>
    <scope>NUCLEOTIDE SEQUENCE [LARGE SCALE GENOMIC DNA]</scope>
    <source>
        <strain evidence="2 3">A3</strain>
    </source>
</reference>
<dbReference type="Proteomes" id="UP000294862">
    <property type="component" value="Unassembled WGS sequence"/>
</dbReference>